<name>A0A1A9UPE1_GLOAU</name>
<organism evidence="2 3">
    <name type="scientific">Glossina austeni</name>
    <name type="common">Savannah tsetse fly</name>
    <dbReference type="NCBI Taxonomy" id="7395"/>
    <lineage>
        <taxon>Eukaryota</taxon>
        <taxon>Metazoa</taxon>
        <taxon>Ecdysozoa</taxon>
        <taxon>Arthropoda</taxon>
        <taxon>Hexapoda</taxon>
        <taxon>Insecta</taxon>
        <taxon>Pterygota</taxon>
        <taxon>Neoptera</taxon>
        <taxon>Endopterygota</taxon>
        <taxon>Diptera</taxon>
        <taxon>Brachycera</taxon>
        <taxon>Muscomorpha</taxon>
        <taxon>Hippoboscoidea</taxon>
        <taxon>Glossinidae</taxon>
        <taxon>Glossina</taxon>
    </lineage>
</organism>
<feature type="region of interest" description="Disordered" evidence="1">
    <location>
        <begin position="1"/>
        <end position="33"/>
    </location>
</feature>
<dbReference type="AlphaFoldDB" id="A0A1A9UPE1"/>
<accession>A0A1A9UPE1</accession>
<dbReference type="Proteomes" id="UP000078200">
    <property type="component" value="Unassembled WGS sequence"/>
</dbReference>
<dbReference type="VEuPathDB" id="VectorBase:GAUT011162"/>
<reference evidence="2" key="1">
    <citation type="submission" date="2020-05" db="UniProtKB">
        <authorList>
            <consortium name="EnsemblMetazoa"/>
        </authorList>
    </citation>
    <scope>IDENTIFICATION</scope>
    <source>
        <strain evidence="2">TTRI</strain>
    </source>
</reference>
<protein>
    <submittedName>
        <fullName evidence="2">Uncharacterized protein</fullName>
    </submittedName>
</protein>
<keyword evidence="3" id="KW-1185">Reference proteome</keyword>
<evidence type="ECO:0000256" key="1">
    <source>
        <dbReference type="SAM" id="MobiDB-lite"/>
    </source>
</evidence>
<sequence length="115" mass="12902">MSQRDKSGLRVAEPNLGSPGLLSPKDKSSTRQLPQIMATTQIKTTPKLPSTLVCALLIAHQDVQYKRNSNEEYKLPAIILTTRTTILSTKKENDELLKVLWFDNDDNNNINGNDH</sequence>
<evidence type="ECO:0000313" key="3">
    <source>
        <dbReference type="Proteomes" id="UP000078200"/>
    </source>
</evidence>
<dbReference type="EnsemblMetazoa" id="GAUT011162-RA">
    <property type="protein sequence ID" value="GAUT011162-PA"/>
    <property type="gene ID" value="GAUT011162"/>
</dbReference>
<evidence type="ECO:0000313" key="2">
    <source>
        <dbReference type="EnsemblMetazoa" id="GAUT011162-PA"/>
    </source>
</evidence>
<proteinExistence type="predicted"/>